<dbReference type="HOGENOM" id="CLU_335047_0_0_1"/>
<dbReference type="OrthoDB" id="6776866at2759"/>
<feature type="coiled-coil region" evidence="1">
    <location>
        <begin position="786"/>
        <end position="813"/>
    </location>
</feature>
<evidence type="ECO:0000313" key="4">
    <source>
        <dbReference type="EMBL" id="EFA04124.1"/>
    </source>
</evidence>
<dbReference type="InParanoid" id="D6WLK7"/>
<feature type="chain" id="PRO_5003089554" description="DUF4794 domain-containing protein" evidence="3">
    <location>
        <begin position="20"/>
        <end position="852"/>
    </location>
</feature>
<evidence type="ECO:0000313" key="5">
    <source>
        <dbReference type="Proteomes" id="UP000007266"/>
    </source>
</evidence>
<evidence type="ECO:0000256" key="3">
    <source>
        <dbReference type="SAM" id="SignalP"/>
    </source>
</evidence>
<keyword evidence="1" id="KW-0175">Coiled coil</keyword>
<gene>
    <name evidence="4" type="primary">AUGUSTUS-3.0.2_14367</name>
    <name evidence="4" type="ORF">TcasGA2_TC014367</name>
</gene>
<feature type="region of interest" description="Disordered" evidence="2">
    <location>
        <begin position="450"/>
        <end position="470"/>
    </location>
</feature>
<keyword evidence="3" id="KW-0732">Signal</keyword>
<accession>D6WLK7</accession>
<evidence type="ECO:0008006" key="6">
    <source>
        <dbReference type="Google" id="ProtNLM"/>
    </source>
</evidence>
<dbReference type="KEGG" id="tca:107398030"/>
<feature type="signal peptide" evidence="3">
    <location>
        <begin position="1"/>
        <end position="19"/>
    </location>
</feature>
<protein>
    <recommendedName>
        <fullName evidence="6">DUF4794 domain-containing protein</fullName>
    </recommendedName>
</protein>
<organism evidence="4 5">
    <name type="scientific">Tribolium castaneum</name>
    <name type="common">Red flour beetle</name>
    <dbReference type="NCBI Taxonomy" id="7070"/>
    <lineage>
        <taxon>Eukaryota</taxon>
        <taxon>Metazoa</taxon>
        <taxon>Ecdysozoa</taxon>
        <taxon>Arthropoda</taxon>
        <taxon>Hexapoda</taxon>
        <taxon>Insecta</taxon>
        <taxon>Pterygota</taxon>
        <taxon>Neoptera</taxon>
        <taxon>Endopterygota</taxon>
        <taxon>Coleoptera</taxon>
        <taxon>Polyphaga</taxon>
        <taxon>Cucujiformia</taxon>
        <taxon>Tenebrionidae</taxon>
        <taxon>Tenebrionidae incertae sedis</taxon>
        <taxon>Tribolium</taxon>
    </lineage>
</organism>
<feature type="region of interest" description="Disordered" evidence="2">
    <location>
        <begin position="299"/>
        <end position="318"/>
    </location>
</feature>
<dbReference type="Proteomes" id="UP000007266">
    <property type="component" value="Linkage group 5"/>
</dbReference>
<feature type="region of interest" description="Disordered" evidence="2">
    <location>
        <begin position="335"/>
        <end position="400"/>
    </location>
</feature>
<dbReference type="EMBL" id="KQ971343">
    <property type="protein sequence ID" value="EFA04124.1"/>
    <property type="molecule type" value="Genomic_DNA"/>
</dbReference>
<name>D6WLK7_TRICA</name>
<keyword evidence="5" id="KW-1185">Reference proteome</keyword>
<reference evidence="4 5" key="1">
    <citation type="journal article" date="2008" name="Nature">
        <title>The genome of the model beetle and pest Tribolium castaneum.</title>
        <authorList>
            <consortium name="Tribolium Genome Sequencing Consortium"/>
            <person name="Richards S."/>
            <person name="Gibbs R.A."/>
            <person name="Weinstock G.M."/>
            <person name="Brown S.J."/>
            <person name="Denell R."/>
            <person name="Beeman R.W."/>
            <person name="Gibbs R."/>
            <person name="Beeman R.W."/>
            <person name="Brown S.J."/>
            <person name="Bucher G."/>
            <person name="Friedrich M."/>
            <person name="Grimmelikhuijzen C.J."/>
            <person name="Klingler M."/>
            <person name="Lorenzen M."/>
            <person name="Richards S."/>
            <person name="Roth S."/>
            <person name="Schroder R."/>
            <person name="Tautz D."/>
            <person name="Zdobnov E.M."/>
            <person name="Muzny D."/>
            <person name="Gibbs R.A."/>
            <person name="Weinstock G.M."/>
            <person name="Attaway T."/>
            <person name="Bell S."/>
            <person name="Buhay C.J."/>
            <person name="Chandrabose M.N."/>
            <person name="Chavez D."/>
            <person name="Clerk-Blankenburg K.P."/>
            <person name="Cree A."/>
            <person name="Dao M."/>
            <person name="Davis C."/>
            <person name="Chacko J."/>
            <person name="Dinh H."/>
            <person name="Dugan-Rocha S."/>
            <person name="Fowler G."/>
            <person name="Garner T.T."/>
            <person name="Garnes J."/>
            <person name="Gnirke A."/>
            <person name="Hawes A."/>
            <person name="Hernandez J."/>
            <person name="Hines S."/>
            <person name="Holder M."/>
            <person name="Hume J."/>
            <person name="Jhangiani S.N."/>
            <person name="Joshi V."/>
            <person name="Khan Z.M."/>
            <person name="Jackson L."/>
            <person name="Kovar C."/>
            <person name="Kowis A."/>
            <person name="Lee S."/>
            <person name="Lewis L.R."/>
            <person name="Margolis J."/>
            <person name="Morgan M."/>
            <person name="Nazareth L.V."/>
            <person name="Nguyen N."/>
            <person name="Okwuonu G."/>
            <person name="Parker D."/>
            <person name="Richards S."/>
            <person name="Ruiz S.J."/>
            <person name="Santibanez J."/>
            <person name="Savard J."/>
            <person name="Scherer S.E."/>
            <person name="Schneider B."/>
            <person name="Sodergren E."/>
            <person name="Tautz D."/>
            <person name="Vattahil S."/>
            <person name="Villasana D."/>
            <person name="White C.S."/>
            <person name="Wright R."/>
            <person name="Park Y."/>
            <person name="Beeman R.W."/>
            <person name="Lord J."/>
            <person name="Oppert B."/>
            <person name="Lorenzen M."/>
            <person name="Brown S."/>
            <person name="Wang L."/>
            <person name="Savard J."/>
            <person name="Tautz D."/>
            <person name="Richards S."/>
            <person name="Weinstock G."/>
            <person name="Gibbs R.A."/>
            <person name="Liu Y."/>
            <person name="Worley K."/>
            <person name="Weinstock G."/>
            <person name="Elsik C.G."/>
            <person name="Reese J.T."/>
            <person name="Elhaik E."/>
            <person name="Landan G."/>
            <person name="Graur D."/>
            <person name="Arensburger P."/>
            <person name="Atkinson P."/>
            <person name="Beeman R.W."/>
            <person name="Beidler J."/>
            <person name="Brown S.J."/>
            <person name="Demuth J.P."/>
            <person name="Drury D.W."/>
            <person name="Du Y.Z."/>
            <person name="Fujiwara H."/>
            <person name="Lorenzen M."/>
            <person name="Maselli V."/>
            <person name="Osanai M."/>
            <person name="Park Y."/>
            <person name="Robertson H.M."/>
            <person name="Tu Z."/>
            <person name="Wang J.J."/>
            <person name="Wang S."/>
            <person name="Richards S."/>
            <person name="Song H."/>
            <person name="Zhang L."/>
            <person name="Sodergren E."/>
            <person name="Werner D."/>
            <person name="Stanke M."/>
            <person name="Morgenstern B."/>
            <person name="Solovyev V."/>
            <person name="Kosarev P."/>
            <person name="Brown G."/>
            <person name="Chen H.C."/>
            <person name="Ermolaeva O."/>
            <person name="Hlavina W."/>
            <person name="Kapustin Y."/>
            <person name="Kiryutin B."/>
            <person name="Kitts P."/>
            <person name="Maglott D."/>
            <person name="Pruitt K."/>
            <person name="Sapojnikov V."/>
            <person name="Souvorov A."/>
            <person name="Mackey A.J."/>
            <person name="Waterhouse R.M."/>
            <person name="Wyder S."/>
            <person name="Zdobnov E.M."/>
            <person name="Zdobnov E.M."/>
            <person name="Wyder S."/>
            <person name="Kriventseva E.V."/>
            <person name="Kadowaki T."/>
            <person name="Bork P."/>
            <person name="Aranda M."/>
            <person name="Bao R."/>
            <person name="Beermann A."/>
            <person name="Berns N."/>
            <person name="Bolognesi R."/>
            <person name="Bonneton F."/>
            <person name="Bopp D."/>
            <person name="Brown S.J."/>
            <person name="Bucher G."/>
            <person name="Butts T."/>
            <person name="Chaumot A."/>
            <person name="Denell R.E."/>
            <person name="Ferrier D.E."/>
            <person name="Friedrich M."/>
            <person name="Gordon C.M."/>
            <person name="Jindra M."/>
            <person name="Klingler M."/>
            <person name="Lan Q."/>
            <person name="Lattorff H.M."/>
            <person name="Laudet V."/>
            <person name="von Levetsow C."/>
            <person name="Liu Z."/>
            <person name="Lutz R."/>
            <person name="Lynch J.A."/>
            <person name="da Fonseca R.N."/>
            <person name="Posnien N."/>
            <person name="Reuter R."/>
            <person name="Roth S."/>
            <person name="Savard J."/>
            <person name="Schinko J.B."/>
            <person name="Schmitt C."/>
            <person name="Schoppmeier M."/>
            <person name="Schroder R."/>
            <person name="Shippy T.D."/>
            <person name="Simonnet F."/>
            <person name="Marques-Souza H."/>
            <person name="Tautz D."/>
            <person name="Tomoyasu Y."/>
            <person name="Trauner J."/>
            <person name="Van der Zee M."/>
            <person name="Vervoort M."/>
            <person name="Wittkopp N."/>
            <person name="Wimmer E.A."/>
            <person name="Yang X."/>
            <person name="Jones A.K."/>
            <person name="Sattelle D.B."/>
            <person name="Ebert P.R."/>
            <person name="Nelson D."/>
            <person name="Scott J.G."/>
            <person name="Beeman R.W."/>
            <person name="Muthukrishnan S."/>
            <person name="Kramer K.J."/>
            <person name="Arakane Y."/>
            <person name="Beeman R.W."/>
            <person name="Zhu Q."/>
            <person name="Hogenkamp D."/>
            <person name="Dixit R."/>
            <person name="Oppert B."/>
            <person name="Jiang H."/>
            <person name="Zou Z."/>
            <person name="Marshall J."/>
            <person name="Elpidina E."/>
            <person name="Vinokurov K."/>
            <person name="Oppert C."/>
            <person name="Zou Z."/>
            <person name="Evans J."/>
            <person name="Lu Z."/>
            <person name="Zhao P."/>
            <person name="Sumathipala N."/>
            <person name="Altincicek B."/>
            <person name="Vilcinskas A."/>
            <person name="Williams M."/>
            <person name="Hultmark D."/>
            <person name="Hetru C."/>
            <person name="Jiang H."/>
            <person name="Grimmelikhuijzen C.J."/>
            <person name="Hauser F."/>
            <person name="Cazzamali G."/>
            <person name="Williamson M."/>
            <person name="Park Y."/>
            <person name="Li B."/>
            <person name="Tanaka Y."/>
            <person name="Predel R."/>
            <person name="Neupert S."/>
            <person name="Schachtner J."/>
            <person name="Verleyen P."/>
            <person name="Raible F."/>
            <person name="Bork P."/>
            <person name="Friedrich M."/>
            <person name="Walden K.K."/>
            <person name="Robertson H.M."/>
            <person name="Angeli S."/>
            <person name="Foret S."/>
            <person name="Bucher G."/>
            <person name="Schuetz S."/>
            <person name="Maleszka R."/>
            <person name="Wimmer E.A."/>
            <person name="Beeman R.W."/>
            <person name="Lorenzen M."/>
            <person name="Tomoyasu Y."/>
            <person name="Miller S.C."/>
            <person name="Grossmann D."/>
            <person name="Bucher G."/>
        </authorList>
    </citation>
    <scope>NUCLEOTIDE SEQUENCE [LARGE SCALE GENOMIC DNA]</scope>
    <source>
        <strain evidence="4 5">Georgia GA2</strain>
    </source>
</reference>
<evidence type="ECO:0000256" key="1">
    <source>
        <dbReference type="SAM" id="Coils"/>
    </source>
</evidence>
<feature type="compositionally biased region" description="Basic and acidic residues" evidence="2">
    <location>
        <begin position="386"/>
        <end position="400"/>
    </location>
</feature>
<dbReference type="AlphaFoldDB" id="D6WLK7"/>
<proteinExistence type="predicted"/>
<reference evidence="4 5" key="2">
    <citation type="journal article" date="2010" name="Nucleic Acids Res.">
        <title>BeetleBase in 2010: revisions to provide comprehensive genomic information for Tribolium castaneum.</title>
        <authorList>
            <person name="Kim H.S."/>
            <person name="Murphy T."/>
            <person name="Xia J."/>
            <person name="Caragea D."/>
            <person name="Park Y."/>
            <person name="Beeman R.W."/>
            <person name="Lorenzen M.D."/>
            <person name="Butcher S."/>
            <person name="Manak J.R."/>
            <person name="Brown S.J."/>
        </authorList>
    </citation>
    <scope>GENOME REANNOTATION</scope>
    <source>
        <strain evidence="4 5">Georgia GA2</strain>
    </source>
</reference>
<sequence>MKFINIFLVSLVLAHSRSGSGMAIIKDLVSEPESDLDCSSGESTQTPEAANVRSKNPETDPLNDAARPQLPEGPSPPPATDPIISKKRRCARSEIVGSAGPVLSLARRDVSERRIQQCEACKNKPLCKKFKICNTCKVFCGDTTTTTIAPGQDIDNNVPTNGETPVVAATETVTPPVENIVVGSRFRGAEEASQPRYYSLAAVEPGLLMRLLSRIFNIPENFDRFVILGKKRATNGEDDDKDITIIDLAQAFGNDKKITASIERSGDVRMDLVEKLDRRMGEMTGDNANRNQIIEQVLNEGNDNVGNTQEVPESSTRCNLDEAVDDLIDIMPTSYSQRNKPEEHPQVKPQPNESQESSEEEIKNPPVIQDNFNLVGKENLDDNANDEGKISENAGKRSWDEGYVDDNEEARPSMASRVKVPKNKPIVQRVTTIPKVIEPEMNSVREAETMSVPDVARPPPTSENQVAASAPENLEDNVLETVQDSLKTVPVDPNHSVTRPQVNPVLETIKNSLNEVPMAQNIVDTVDQGLRAQPMEVAAQAPENLETNVLETVKDSLKQVPTIAPPENFGPVQEEEPQPVFVEDRIKPSQANSDNTVKVYKAPQRETVGEALTEAPSTIFTEPGVLTAVTNPPNVLQMANRGQFSESGEQSTYFGALVPAKEGLPIADPRVRKLYYVGQDINLPLKMFQDENGVMKLRVDTDALCNCKNKNCSRPHLDDRSDAQVALPELKVRYGDDELMDSFVDSIHTGGENSEKFKRSPRIDAAVEVQEEGKGKNYQIDGLDKVDKLENKIQKLAKNFEKVNTENEDLLNKGTVALYKQIEKTKDVDKMITLASDLLSWMKDLATEHLKS</sequence>
<evidence type="ECO:0000256" key="2">
    <source>
        <dbReference type="SAM" id="MobiDB-lite"/>
    </source>
</evidence>
<feature type="region of interest" description="Disordered" evidence="2">
    <location>
        <begin position="35"/>
        <end position="84"/>
    </location>
</feature>
<feature type="compositionally biased region" description="Pro residues" evidence="2">
    <location>
        <begin position="71"/>
        <end position="80"/>
    </location>
</feature>